<organism evidence="2 3">
    <name type="scientific">Paenibacillus lemnae</name>
    <dbReference type="NCBI Taxonomy" id="1330551"/>
    <lineage>
        <taxon>Bacteria</taxon>
        <taxon>Bacillati</taxon>
        <taxon>Bacillota</taxon>
        <taxon>Bacilli</taxon>
        <taxon>Bacillales</taxon>
        <taxon>Paenibacillaceae</taxon>
        <taxon>Paenibacillus</taxon>
    </lineage>
</organism>
<dbReference type="SMART" id="SM00471">
    <property type="entry name" value="HDc"/>
    <property type="match status" value="1"/>
</dbReference>
<dbReference type="CDD" id="cd00077">
    <property type="entry name" value="HDc"/>
    <property type="match status" value="1"/>
</dbReference>
<sequence length="494" mass="56305">MFVHQELKHDPSGHDWWHIVRVTRTAKMLAMSEGADEYICELSALLHDIPDEKLNPSKEAGTVKLKKWMDEEQLLPEDQETILNIINSISFGKLSEESPLTLEAQIVQDADRLDAMGAIGIARTFTYAGSRGRLMFNPDIKPRAYLTPQEYRTGRSTTINHFYEKLLKLKSQMNTESAKILARKRHNELEKYLEAFQAEWSLGNESFLEEMLGLESPIKKVHIVFDRPSFDVLGAVLSERPHEHIVLLGDDLSIGPLPGVNDADTHKLRRQWLTGLESDSETKDQMQEEVLDSAFKWRALPAKLAIYPLTIWASDSAHEQVGLRRLMSLLPEAADIAILNPTALLSNHAVQYYYTGEIVMDKLESLLGKEIVPSADIRRDLVMDWERLLQEDQKLRILQKGEVISVSESYFDVNIMKSALELGARNKWVKALRVASEAMFKYTDQRVSQLYFEDRIQRLVSQNLLQAQGLLTSMRTYSVTITKSGTEFLSSLES</sequence>
<accession>A0A848M5I2</accession>
<dbReference type="InterPro" id="IPR022123">
    <property type="entry name" value="DUF3658"/>
</dbReference>
<comment type="caution">
    <text evidence="2">The sequence shown here is derived from an EMBL/GenBank/DDBJ whole genome shotgun (WGS) entry which is preliminary data.</text>
</comment>
<dbReference type="Pfam" id="PF01966">
    <property type="entry name" value="HD"/>
    <property type="match status" value="1"/>
</dbReference>
<dbReference type="PANTHER" id="PTHR33594:SF1">
    <property type="entry name" value="HD_PDEASE DOMAIN-CONTAINING PROTEIN"/>
    <property type="match status" value="1"/>
</dbReference>
<dbReference type="PROSITE" id="PS51831">
    <property type="entry name" value="HD"/>
    <property type="match status" value="1"/>
</dbReference>
<dbReference type="InterPro" id="IPR003607">
    <property type="entry name" value="HD/PDEase_dom"/>
</dbReference>
<gene>
    <name evidence="2" type="ORF">HII30_08755</name>
</gene>
<name>A0A848M5I2_PAELE</name>
<dbReference type="EMBL" id="JABBPN010000006">
    <property type="protein sequence ID" value="NMO95856.1"/>
    <property type="molecule type" value="Genomic_DNA"/>
</dbReference>
<dbReference type="Gene3D" id="1.20.58.1910">
    <property type="match status" value="1"/>
</dbReference>
<dbReference type="Pfam" id="PF08874">
    <property type="entry name" value="DUF1835"/>
    <property type="match status" value="1"/>
</dbReference>
<reference evidence="2 3" key="1">
    <citation type="submission" date="2020-04" db="EMBL/GenBank/DDBJ databases">
        <title>Paenibacillus algicola sp. nov., a novel marine bacterium producing alginate lyase.</title>
        <authorList>
            <person name="Huang H."/>
        </authorList>
    </citation>
    <scope>NUCLEOTIDE SEQUENCE [LARGE SCALE GENOMIC DNA]</scope>
    <source>
        <strain evidence="2 3">L7-75</strain>
    </source>
</reference>
<dbReference type="InterPro" id="IPR006674">
    <property type="entry name" value="HD_domain"/>
</dbReference>
<feature type="domain" description="HD" evidence="1">
    <location>
        <begin position="15"/>
        <end position="116"/>
    </location>
</feature>
<evidence type="ECO:0000313" key="3">
    <source>
        <dbReference type="Proteomes" id="UP000565468"/>
    </source>
</evidence>
<dbReference type="SUPFAM" id="SSF109604">
    <property type="entry name" value="HD-domain/PDEase-like"/>
    <property type="match status" value="1"/>
</dbReference>
<dbReference type="InterPro" id="IPR014973">
    <property type="entry name" value="DUF1835"/>
</dbReference>
<protein>
    <submittedName>
        <fullName evidence="2">DUF1835 domain-containing protein</fullName>
    </submittedName>
</protein>
<dbReference type="AlphaFoldDB" id="A0A848M5I2"/>
<dbReference type="PANTHER" id="PTHR33594">
    <property type="entry name" value="SUPERFAMILY HYDROLASE, PUTATIVE (AFU_ORTHOLOGUE AFUA_1G03035)-RELATED"/>
    <property type="match status" value="1"/>
</dbReference>
<keyword evidence="3" id="KW-1185">Reference proteome</keyword>
<dbReference type="Gene3D" id="1.10.472.50">
    <property type="entry name" value="HD-domain/PDEase-like"/>
    <property type="match status" value="1"/>
</dbReference>
<evidence type="ECO:0000313" key="2">
    <source>
        <dbReference type="EMBL" id="NMO95856.1"/>
    </source>
</evidence>
<dbReference type="Proteomes" id="UP000565468">
    <property type="component" value="Unassembled WGS sequence"/>
</dbReference>
<evidence type="ECO:0000259" key="1">
    <source>
        <dbReference type="PROSITE" id="PS51831"/>
    </source>
</evidence>
<dbReference type="Pfam" id="PF12395">
    <property type="entry name" value="DUF3658"/>
    <property type="match status" value="1"/>
</dbReference>
<proteinExistence type="predicted"/>